<name>A0A1S8WHI1_OPIVI</name>
<dbReference type="Proteomes" id="UP000243686">
    <property type="component" value="Unassembled WGS sequence"/>
</dbReference>
<evidence type="ECO:0000313" key="3">
    <source>
        <dbReference type="EMBL" id="OON13887.1"/>
    </source>
</evidence>
<accession>A0A1S8WHI1</accession>
<evidence type="ECO:0000259" key="2">
    <source>
        <dbReference type="PROSITE" id="PS50025"/>
    </source>
</evidence>
<evidence type="ECO:0000313" key="4">
    <source>
        <dbReference type="Proteomes" id="UP000243686"/>
    </source>
</evidence>
<comment type="caution">
    <text evidence="1">Lacks conserved residue(s) required for the propagation of feature annotation.</text>
</comment>
<dbReference type="Pfam" id="PF02210">
    <property type="entry name" value="Laminin_G_2"/>
    <property type="match status" value="1"/>
</dbReference>
<dbReference type="PROSITE" id="PS50025">
    <property type="entry name" value="LAM_G_DOMAIN"/>
    <property type="match status" value="1"/>
</dbReference>
<gene>
    <name evidence="3" type="ORF">X801_10329</name>
</gene>
<sequence>MWQKFLAQVFINAFFKNSQTVLVSVDNYAVFPPFIPCPRTTMSFEFQTTQPTGLLVYSEDNSTGRFLSFTLLPMHRLKVEFELRLPQYRTSRDHTTMVLDFASSHWNEPAEKGHQLWHFFNMTLSSGQTGNKLNGLIIHLDGKSFVHQFTPALVYSAPLNRKTPKVYFGEPLYIGQIPEHMRSDATKRSLFSSAMQPTYNGLVQNLQLGECSIRELRGNKMSKGCRMCDTITPEELNNGAVYTPNSRGLRVSGDECPHQTLAQSTKHIKPDVHSDSETSFDQEQHRCFVNHNSEAELSTAYWLNR</sequence>
<dbReference type="AlphaFoldDB" id="A0A1S8WHI1"/>
<dbReference type="InterPro" id="IPR013320">
    <property type="entry name" value="ConA-like_dom_sf"/>
</dbReference>
<feature type="domain" description="Laminin G" evidence="2">
    <location>
        <begin position="12"/>
        <end position="225"/>
    </location>
</feature>
<dbReference type="EMBL" id="KV907034">
    <property type="protein sequence ID" value="OON13887.1"/>
    <property type="molecule type" value="Genomic_DNA"/>
</dbReference>
<proteinExistence type="predicted"/>
<dbReference type="InterPro" id="IPR001791">
    <property type="entry name" value="Laminin_G"/>
</dbReference>
<reference evidence="3 4" key="1">
    <citation type="submission" date="2015-03" db="EMBL/GenBank/DDBJ databases">
        <title>Draft genome of the nematode, Opisthorchis viverrini.</title>
        <authorList>
            <person name="Mitreva M."/>
        </authorList>
    </citation>
    <scope>NUCLEOTIDE SEQUENCE [LARGE SCALE GENOMIC DNA]</scope>
    <source>
        <strain evidence="3">Khon Kaen</strain>
    </source>
</reference>
<dbReference type="Gene3D" id="2.60.120.200">
    <property type="match status" value="1"/>
</dbReference>
<organism evidence="3 4">
    <name type="scientific">Opisthorchis viverrini</name>
    <name type="common">Southeast Asian liver fluke</name>
    <dbReference type="NCBI Taxonomy" id="6198"/>
    <lineage>
        <taxon>Eukaryota</taxon>
        <taxon>Metazoa</taxon>
        <taxon>Spiralia</taxon>
        <taxon>Lophotrochozoa</taxon>
        <taxon>Platyhelminthes</taxon>
        <taxon>Trematoda</taxon>
        <taxon>Digenea</taxon>
        <taxon>Opisthorchiida</taxon>
        <taxon>Opisthorchiata</taxon>
        <taxon>Opisthorchiidae</taxon>
        <taxon>Opisthorchis</taxon>
    </lineage>
</organism>
<evidence type="ECO:0000256" key="1">
    <source>
        <dbReference type="PROSITE-ProRule" id="PRU00122"/>
    </source>
</evidence>
<dbReference type="CDD" id="cd00110">
    <property type="entry name" value="LamG"/>
    <property type="match status" value="1"/>
</dbReference>
<protein>
    <recommendedName>
        <fullName evidence="2">Laminin G domain-containing protein</fullName>
    </recommendedName>
</protein>
<keyword evidence="4" id="KW-1185">Reference proteome</keyword>
<dbReference type="SUPFAM" id="SSF49899">
    <property type="entry name" value="Concanavalin A-like lectins/glucanases"/>
    <property type="match status" value="1"/>
</dbReference>